<organism evidence="10">
    <name type="scientific">Prunus dulcis</name>
    <name type="common">Almond</name>
    <name type="synonym">Amygdalus dulcis</name>
    <dbReference type="NCBI Taxonomy" id="3755"/>
    <lineage>
        <taxon>Eukaryota</taxon>
        <taxon>Viridiplantae</taxon>
        <taxon>Streptophyta</taxon>
        <taxon>Embryophyta</taxon>
        <taxon>Tracheophyta</taxon>
        <taxon>Spermatophyta</taxon>
        <taxon>Magnoliopsida</taxon>
        <taxon>eudicotyledons</taxon>
        <taxon>Gunneridae</taxon>
        <taxon>Pentapetalae</taxon>
        <taxon>rosids</taxon>
        <taxon>fabids</taxon>
        <taxon>Rosales</taxon>
        <taxon>Rosaceae</taxon>
        <taxon>Amygdaloideae</taxon>
        <taxon>Amygdaleae</taxon>
        <taxon>Prunus</taxon>
    </lineage>
</organism>
<evidence type="ECO:0000256" key="4">
    <source>
        <dbReference type="ARBA" id="ARBA00022525"/>
    </source>
</evidence>
<keyword evidence="9" id="KW-0812">Transmembrane</keyword>
<reference evidence="10" key="1">
    <citation type="journal article" date="2019" name="Science">
        <title>Mutation of a bHLH transcription factor allowed almond domestication.</title>
        <authorList>
            <person name="Sanchez-Perez R."/>
            <person name="Pavan S."/>
            <person name="Mazzeo R."/>
            <person name="Moldovan C."/>
            <person name="Aiese Cigliano R."/>
            <person name="Del Cueto J."/>
            <person name="Ricciardi F."/>
            <person name="Lotti C."/>
            <person name="Ricciardi L."/>
            <person name="Dicenta F."/>
            <person name="Lopez-Marques R.L."/>
            <person name="Lindberg Moller B."/>
        </authorList>
    </citation>
    <scope>NUCLEOTIDE SEQUENCE</scope>
</reference>
<accession>A0A5H2XJ33</accession>
<dbReference type="AlphaFoldDB" id="A0A5H2XJ33"/>
<dbReference type="EMBL" id="AP020382">
    <property type="protein sequence ID" value="BBN67334.1"/>
    <property type="molecule type" value="Genomic_DNA"/>
</dbReference>
<evidence type="ECO:0000256" key="1">
    <source>
        <dbReference type="ARBA" id="ARBA00004191"/>
    </source>
</evidence>
<feature type="transmembrane region" description="Helical" evidence="9">
    <location>
        <begin position="20"/>
        <end position="43"/>
    </location>
</feature>
<dbReference type="InterPro" id="IPR011050">
    <property type="entry name" value="Pectin_lyase_fold/virulence"/>
</dbReference>
<evidence type="ECO:0000256" key="9">
    <source>
        <dbReference type="SAM" id="Phobius"/>
    </source>
</evidence>
<protein>
    <submittedName>
        <fullName evidence="10">Pectin lyase-like superfamily protein</fullName>
    </submittedName>
</protein>
<evidence type="ECO:0000256" key="3">
    <source>
        <dbReference type="ARBA" id="ARBA00022512"/>
    </source>
</evidence>
<comment type="subcellular location">
    <subcellularLocation>
        <location evidence="1">Secreted</location>
        <location evidence="1">Cell wall</location>
    </subcellularLocation>
</comment>
<keyword evidence="6 8" id="KW-0326">Glycosidase</keyword>
<dbReference type="InterPro" id="IPR000743">
    <property type="entry name" value="Glyco_hydro_28"/>
</dbReference>
<evidence type="ECO:0000256" key="8">
    <source>
        <dbReference type="RuleBase" id="RU361169"/>
    </source>
</evidence>
<evidence type="ECO:0000313" key="10">
    <source>
        <dbReference type="EMBL" id="BBN67334.1"/>
    </source>
</evidence>
<evidence type="ECO:0000256" key="5">
    <source>
        <dbReference type="ARBA" id="ARBA00022801"/>
    </source>
</evidence>
<keyword evidence="9" id="KW-0472">Membrane</keyword>
<feature type="non-terminal residue" evidence="10">
    <location>
        <position position="1"/>
    </location>
</feature>
<dbReference type="SUPFAM" id="SSF51126">
    <property type="entry name" value="Pectin lyase-like"/>
    <property type="match status" value="1"/>
</dbReference>
<evidence type="ECO:0000256" key="2">
    <source>
        <dbReference type="ARBA" id="ARBA00008834"/>
    </source>
</evidence>
<keyword evidence="7" id="KW-0961">Cell wall biogenesis/degradation</keyword>
<dbReference type="Pfam" id="PF00295">
    <property type="entry name" value="Glyco_hydro_28"/>
    <property type="match status" value="1"/>
</dbReference>
<dbReference type="GO" id="GO:0005975">
    <property type="term" value="P:carbohydrate metabolic process"/>
    <property type="evidence" value="ECO:0007669"/>
    <property type="project" value="InterPro"/>
</dbReference>
<comment type="similarity">
    <text evidence="2 8">Belongs to the glycosyl hydrolase 28 family.</text>
</comment>
<keyword evidence="3" id="KW-0134">Cell wall</keyword>
<dbReference type="GO" id="GO:0071555">
    <property type="term" value="P:cell wall organization"/>
    <property type="evidence" value="ECO:0007669"/>
    <property type="project" value="UniProtKB-KW"/>
</dbReference>
<proteinExistence type="inferred from homology"/>
<gene>
    <name evidence="10" type="ORF">Prudu_45S000500</name>
</gene>
<name>A0A5H2XJ33_PRUDU</name>
<dbReference type="Gene3D" id="2.160.20.10">
    <property type="entry name" value="Single-stranded right-handed beta-helix, Pectin lyase-like"/>
    <property type="match status" value="1"/>
</dbReference>
<dbReference type="InterPro" id="IPR012334">
    <property type="entry name" value="Pectin_lyas_fold"/>
</dbReference>
<keyword evidence="9" id="KW-1133">Transmembrane helix</keyword>
<keyword evidence="10" id="KW-0456">Lyase</keyword>
<dbReference type="GO" id="GO:0004650">
    <property type="term" value="F:polygalacturonase activity"/>
    <property type="evidence" value="ECO:0007669"/>
    <property type="project" value="InterPro"/>
</dbReference>
<sequence length="240" mass="27130">KGKIEKEKMAEVTSCFSRVALLMILYILHNSCVAESTLVFIVLRFGAMPNIFKGDNCKSTDITFRIYGTLIASSDYRILGGGRGPKCDIKNAIFKGTQNGLRIKSLARPSNGFVQGVQFLDVAMFNVQNPIVIDQNYCPLWVESWRGVLKICERKCFREFHGGVRVEEGFKHVLKQDGTLQNYNSDLSVLKSLIREPVGHEAFMPTFLWPFAVWMMMPYLYYPFVGACFTPVADGLRSVD</sequence>
<evidence type="ECO:0000256" key="7">
    <source>
        <dbReference type="ARBA" id="ARBA00023316"/>
    </source>
</evidence>
<dbReference type="PANTHER" id="PTHR31375">
    <property type="match status" value="1"/>
</dbReference>
<evidence type="ECO:0000256" key="6">
    <source>
        <dbReference type="ARBA" id="ARBA00023295"/>
    </source>
</evidence>
<dbReference type="GO" id="GO:0016829">
    <property type="term" value="F:lyase activity"/>
    <property type="evidence" value="ECO:0007669"/>
    <property type="project" value="UniProtKB-KW"/>
</dbReference>
<keyword evidence="5 8" id="KW-0378">Hydrolase</keyword>
<keyword evidence="4" id="KW-0964">Secreted</keyword>
<feature type="transmembrane region" description="Helical" evidence="9">
    <location>
        <begin position="202"/>
        <end position="222"/>
    </location>
</feature>